<dbReference type="PRINTS" id="PR00061">
    <property type="entry name" value="RIBOSOMALL19"/>
</dbReference>
<dbReference type="GO" id="GO:0022625">
    <property type="term" value="C:cytosolic large ribosomal subunit"/>
    <property type="evidence" value="ECO:0007669"/>
    <property type="project" value="TreeGrafter"/>
</dbReference>
<protein>
    <recommendedName>
        <fullName evidence="4 5">Large ribosomal subunit protein bL19</fullName>
    </recommendedName>
</protein>
<evidence type="ECO:0000256" key="1">
    <source>
        <dbReference type="ARBA" id="ARBA00005781"/>
    </source>
</evidence>
<keyword evidence="3 5" id="KW-0687">Ribonucleoprotein</keyword>
<dbReference type="SUPFAM" id="SSF50104">
    <property type="entry name" value="Translation proteins SH3-like domain"/>
    <property type="match status" value="1"/>
</dbReference>
<proteinExistence type="inferred from homology"/>
<dbReference type="PANTHER" id="PTHR15680:SF9">
    <property type="entry name" value="LARGE RIBOSOMAL SUBUNIT PROTEIN BL19M"/>
    <property type="match status" value="1"/>
</dbReference>
<dbReference type="HAMAP" id="MF_00402">
    <property type="entry name" value="Ribosomal_bL19"/>
    <property type="match status" value="1"/>
</dbReference>
<accession>A0A1G2PTX7</accession>
<sequence length="138" mass="15483">MNDTILKFNKTHEKKNIPDVRPGDTVKVVQLIKEGDKQRPQAFEGLVIALRHGKGINGMLTVRKISFGVGVERIFPLHAPTVQSIEVLRRAKVRRAKLFFVRGKSGRKARKMRGELVPPSTGTIQEVAEDTTDTINEE</sequence>
<evidence type="ECO:0000256" key="7">
    <source>
        <dbReference type="SAM" id="MobiDB-lite"/>
    </source>
</evidence>
<dbReference type="Proteomes" id="UP000176951">
    <property type="component" value="Unassembled WGS sequence"/>
</dbReference>
<dbReference type="Gene3D" id="2.30.30.790">
    <property type="match status" value="1"/>
</dbReference>
<dbReference type="AlphaFoldDB" id="A0A1G2PTX7"/>
<name>A0A1G2PTX7_9BACT</name>
<evidence type="ECO:0000256" key="3">
    <source>
        <dbReference type="ARBA" id="ARBA00023274"/>
    </source>
</evidence>
<dbReference type="Pfam" id="PF01245">
    <property type="entry name" value="Ribosomal_L19"/>
    <property type="match status" value="1"/>
</dbReference>
<keyword evidence="2 5" id="KW-0689">Ribosomal protein</keyword>
<evidence type="ECO:0000256" key="4">
    <source>
        <dbReference type="ARBA" id="ARBA00035171"/>
    </source>
</evidence>
<evidence type="ECO:0000313" key="9">
    <source>
        <dbReference type="Proteomes" id="UP000176951"/>
    </source>
</evidence>
<dbReference type="InterPro" id="IPR001857">
    <property type="entry name" value="Ribosomal_bL19"/>
</dbReference>
<dbReference type="GO" id="GO:0006412">
    <property type="term" value="P:translation"/>
    <property type="evidence" value="ECO:0007669"/>
    <property type="project" value="UniProtKB-UniRule"/>
</dbReference>
<evidence type="ECO:0000256" key="6">
    <source>
        <dbReference type="RuleBase" id="RU000559"/>
    </source>
</evidence>
<reference evidence="8 9" key="1">
    <citation type="journal article" date="2016" name="Nat. Commun.">
        <title>Thousands of microbial genomes shed light on interconnected biogeochemical processes in an aquifer system.</title>
        <authorList>
            <person name="Anantharaman K."/>
            <person name="Brown C.T."/>
            <person name="Hug L.A."/>
            <person name="Sharon I."/>
            <person name="Castelle C.J."/>
            <person name="Probst A.J."/>
            <person name="Thomas B.C."/>
            <person name="Singh A."/>
            <person name="Wilkins M.J."/>
            <person name="Karaoz U."/>
            <person name="Brodie E.L."/>
            <person name="Williams K.H."/>
            <person name="Hubbard S.S."/>
            <person name="Banfield J.F."/>
        </authorList>
    </citation>
    <scope>NUCLEOTIDE SEQUENCE [LARGE SCALE GENOMIC DNA]</scope>
</reference>
<comment type="caution">
    <text evidence="8">The sequence shown here is derived from an EMBL/GenBank/DDBJ whole genome shotgun (WGS) entry which is preliminary data.</text>
</comment>
<dbReference type="GO" id="GO:0003735">
    <property type="term" value="F:structural constituent of ribosome"/>
    <property type="evidence" value="ECO:0007669"/>
    <property type="project" value="InterPro"/>
</dbReference>
<evidence type="ECO:0000256" key="2">
    <source>
        <dbReference type="ARBA" id="ARBA00022980"/>
    </source>
</evidence>
<dbReference type="InterPro" id="IPR038657">
    <property type="entry name" value="Ribosomal_bL19_sf"/>
</dbReference>
<dbReference type="NCBIfam" id="TIGR01024">
    <property type="entry name" value="rplS_bact"/>
    <property type="match status" value="1"/>
</dbReference>
<gene>
    <name evidence="5" type="primary">rplS</name>
    <name evidence="8" type="ORF">A3A97_00085</name>
</gene>
<organism evidence="8 9">
    <name type="scientific">Candidatus Terrybacteria bacterium RIFCSPLOWO2_01_FULL_40_23</name>
    <dbReference type="NCBI Taxonomy" id="1802366"/>
    <lineage>
        <taxon>Bacteria</taxon>
        <taxon>Candidatus Terryibacteriota</taxon>
    </lineage>
</organism>
<comment type="function">
    <text evidence="5 6">This protein is located at the 30S-50S ribosomal subunit interface and may play a role in the structure and function of the aminoacyl-tRNA binding site.</text>
</comment>
<dbReference type="PANTHER" id="PTHR15680">
    <property type="entry name" value="RIBOSOMAL PROTEIN L19"/>
    <property type="match status" value="1"/>
</dbReference>
<evidence type="ECO:0000256" key="5">
    <source>
        <dbReference type="HAMAP-Rule" id="MF_00402"/>
    </source>
</evidence>
<dbReference type="EMBL" id="MHSW01000018">
    <property type="protein sequence ID" value="OHA51816.1"/>
    <property type="molecule type" value="Genomic_DNA"/>
</dbReference>
<feature type="region of interest" description="Disordered" evidence="7">
    <location>
        <begin position="117"/>
        <end position="138"/>
    </location>
</feature>
<feature type="compositionally biased region" description="Acidic residues" evidence="7">
    <location>
        <begin position="127"/>
        <end position="138"/>
    </location>
</feature>
<dbReference type="InterPro" id="IPR008991">
    <property type="entry name" value="Translation_prot_SH3-like_sf"/>
</dbReference>
<evidence type="ECO:0000313" key="8">
    <source>
        <dbReference type="EMBL" id="OHA51816.1"/>
    </source>
</evidence>
<comment type="similarity">
    <text evidence="1 5 6">Belongs to the bacterial ribosomal protein bL19 family.</text>
</comment>